<dbReference type="Proteomes" id="UP001631969">
    <property type="component" value="Unassembled WGS sequence"/>
</dbReference>
<accession>A0ACC7P0E9</accession>
<keyword evidence="1" id="KW-0255">Endonuclease</keyword>
<protein>
    <submittedName>
        <fullName evidence="1">HNH endonuclease</fullName>
    </submittedName>
</protein>
<dbReference type="EMBL" id="JBJURJ010000007">
    <property type="protein sequence ID" value="MFM9329084.1"/>
    <property type="molecule type" value="Genomic_DNA"/>
</dbReference>
<name>A0ACC7P0E9_9BACL</name>
<keyword evidence="1" id="KW-0540">Nuclease</keyword>
<proteinExistence type="predicted"/>
<gene>
    <name evidence="1" type="ORF">ACI1P1_12375</name>
</gene>
<sequence>MSRCIYCLEEKPKSAFTKREHVLPQAFGLFENNFTLIDTVCDECNQYYGNTLELPLARDSYEGMLRFNHGIKQAKEYKGTGKQARLRFRVAEGPLKGAITYREYSSEKNEVVMMLARNQIGFLQGDTQEWLFFLLYEIPTKEELMKLGVDLNSAGSITLLECDIELATERLAMQGISFKVEGDRSGRNESDTGLFQMQGTIDTVIYRAIAKIAFNYFTYLNGSKLALLEEFDAIRRYVRLGELPEYQIVSLVERAILGDEPTEGLRRSGHIVTIEKHKQYPSLLMSQVSINNMFTYLVILNPDANIEVNESGHFFNPHVHSIEPLSRSKDL</sequence>
<evidence type="ECO:0000313" key="2">
    <source>
        <dbReference type="Proteomes" id="UP001631969"/>
    </source>
</evidence>
<reference evidence="1" key="1">
    <citation type="submission" date="2024-12" db="EMBL/GenBank/DDBJ databases">
        <authorList>
            <person name="Wu N."/>
        </authorList>
    </citation>
    <scope>NUCLEOTIDE SEQUENCE</scope>
    <source>
        <strain evidence="1">P15</strain>
    </source>
</reference>
<organism evidence="1 2">
    <name type="scientific">Paenibacillus mesotrionivorans</name>
    <dbReference type="NCBI Taxonomy" id="3160968"/>
    <lineage>
        <taxon>Bacteria</taxon>
        <taxon>Bacillati</taxon>
        <taxon>Bacillota</taxon>
        <taxon>Bacilli</taxon>
        <taxon>Bacillales</taxon>
        <taxon>Paenibacillaceae</taxon>
        <taxon>Paenibacillus</taxon>
    </lineage>
</organism>
<keyword evidence="1" id="KW-0378">Hydrolase</keyword>
<keyword evidence="2" id="KW-1185">Reference proteome</keyword>
<comment type="caution">
    <text evidence="1">The sequence shown here is derived from an EMBL/GenBank/DDBJ whole genome shotgun (WGS) entry which is preliminary data.</text>
</comment>
<evidence type="ECO:0000313" key="1">
    <source>
        <dbReference type="EMBL" id="MFM9329084.1"/>
    </source>
</evidence>